<proteinExistence type="predicted"/>
<organism evidence="1 2">
    <name type="scientific">Dermacentor silvarum</name>
    <name type="common">Tick</name>
    <dbReference type="NCBI Taxonomy" id="543639"/>
    <lineage>
        <taxon>Eukaryota</taxon>
        <taxon>Metazoa</taxon>
        <taxon>Ecdysozoa</taxon>
        <taxon>Arthropoda</taxon>
        <taxon>Chelicerata</taxon>
        <taxon>Arachnida</taxon>
        <taxon>Acari</taxon>
        <taxon>Parasitiformes</taxon>
        <taxon>Ixodida</taxon>
        <taxon>Ixodoidea</taxon>
        <taxon>Ixodidae</taxon>
        <taxon>Rhipicephalinae</taxon>
        <taxon>Dermacentor</taxon>
    </lineage>
</organism>
<dbReference type="Proteomes" id="UP000821865">
    <property type="component" value="Chromosome 8"/>
</dbReference>
<protein>
    <submittedName>
        <fullName evidence="1">Uncharacterized protein</fullName>
    </submittedName>
</protein>
<comment type="caution">
    <text evidence="1">The sequence shown here is derived from an EMBL/GenBank/DDBJ whole genome shotgun (WGS) entry which is preliminary data.</text>
</comment>
<name>A0ACB8C896_DERSI</name>
<gene>
    <name evidence="1" type="ORF">HPB49_008099</name>
</gene>
<reference evidence="1" key="1">
    <citation type="submission" date="2020-05" db="EMBL/GenBank/DDBJ databases">
        <title>Large-scale comparative analyses of tick genomes elucidate their genetic diversity and vector capacities.</title>
        <authorList>
            <person name="Jia N."/>
            <person name="Wang J."/>
            <person name="Shi W."/>
            <person name="Du L."/>
            <person name="Sun Y."/>
            <person name="Zhan W."/>
            <person name="Jiang J."/>
            <person name="Wang Q."/>
            <person name="Zhang B."/>
            <person name="Ji P."/>
            <person name="Sakyi L.B."/>
            <person name="Cui X."/>
            <person name="Yuan T."/>
            <person name="Jiang B."/>
            <person name="Yang W."/>
            <person name="Lam T.T.-Y."/>
            <person name="Chang Q."/>
            <person name="Ding S."/>
            <person name="Wang X."/>
            <person name="Zhu J."/>
            <person name="Ruan X."/>
            <person name="Zhao L."/>
            <person name="Wei J."/>
            <person name="Que T."/>
            <person name="Du C."/>
            <person name="Cheng J."/>
            <person name="Dai P."/>
            <person name="Han X."/>
            <person name="Huang E."/>
            <person name="Gao Y."/>
            <person name="Liu J."/>
            <person name="Shao H."/>
            <person name="Ye R."/>
            <person name="Li L."/>
            <person name="Wei W."/>
            <person name="Wang X."/>
            <person name="Wang C."/>
            <person name="Yang T."/>
            <person name="Huo Q."/>
            <person name="Li W."/>
            <person name="Guo W."/>
            <person name="Chen H."/>
            <person name="Zhou L."/>
            <person name="Ni X."/>
            <person name="Tian J."/>
            <person name="Zhou Y."/>
            <person name="Sheng Y."/>
            <person name="Liu T."/>
            <person name="Pan Y."/>
            <person name="Xia L."/>
            <person name="Li J."/>
            <person name="Zhao F."/>
            <person name="Cao W."/>
        </authorList>
    </citation>
    <scope>NUCLEOTIDE SEQUENCE</scope>
    <source>
        <strain evidence="1">Dsil-2018</strain>
    </source>
</reference>
<evidence type="ECO:0000313" key="1">
    <source>
        <dbReference type="EMBL" id="KAH7937136.1"/>
    </source>
</evidence>
<accession>A0ACB8C896</accession>
<dbReference type="EMBL" id="CM023477">
    <property type="protein sequence ID" value="KAH7937136.1"/>
    <property type="molecule type" value="Genomic_DNA"/>
</dbReference>
<keyword evidence="2" id="KW-1185">Reference proteome</keyword>
<evidence type="ECO:0000313" key="2">
    <source>
        <dbReference type="Proteomes" id="UP000821865"/>
    </source>
</evidence>
<sequence>MDPLTMPNLTLEIPELGDIKIHDGHLSGLGTIQRTGSNFICADDAGLKVQLDVGLEQMALNCGAVISTPILTQDVNISMNAERACISAKIKE</sequence>